<evidence type="ECO:0000256" key="6">
    <source>
        <dbReference type="ARBA" id="ARBA00023284"/>
    </source>
</evidence>
<dbReference type="SUPFAM" id="SSF51905">
    <property type="entry name" value="FAD/NAD(P)-binding domain"/>
    <property type="match status" value="2"/>
</dbReference>
<dbReference type="PANTHER" id="PTHR43429:SF1">
    <property type="entry name" value="NAD(P)H SULFUR OXIDOREDUCTASE (COA-DEPENDENT)"/>
    <property type="match status" value="1"/>
</dbReference>
<evidence type="ECO:0000256" key="5">
    <source>
        <dbReference type="ARBA" id="ARBA00023002"/>
    </source>
</evidence>
<keyword evidence="6" id="KW-0676">Redox-active center</keyword>
<evidence type="ECO:0000313" key="10">
    <source>
        <dbReference type="Proteomes" id="UP001597178"/>
    </source>
</evidence>
<gene>
    <name evidence="9" type="ORF">ACFQ4A_03615</name>
</gene>
<dbReference type="NCBIfam" id="NF010037">
    <property type="entry name" value="PRK13512.1"/>
    <property type="match status" value="1"/>
</dbReference>
<keyword evidence="10" id="KW-1185">Reference proteome</keyword>
<protein>
    <submittedName>
        <fullName evidence="9">CoA-disulfide reductase</fullName>
        <ecNumber evidence="9">1.8.1.14</ecNumber>
    </submittedName>
</protein>
<evidence type="ECO:0000256" key="1">
    <source>
        <dbReference type="ARBA" id="ARBA00001974"/>
    </source>
</evidence>
<name>A0ABW3ZQW2_9BACI</name>
<evidence type="ECO:0000259" key="7">
    <source>
        <dbReference type="Pfam" id="PF02852"/>
    </source>
</evidence>
<dbReference type="PRINTS" id="PR00368">
    <property type="entry name" value="FADPNR"/>
</dbReference>
<dbReference type="InterPro" id="IPR036188">
    <property type="entry name" value="FAD/NAD-bd_sf"/>
</dbReference>
<comment type="caution">
    <text evidence="9">The sequence shown here is derived from an EMBL/GenBank/DDBJ whole genome shotgun (WGS) entry which is preliminary data.</text>
</comment>
<accession>A0ABW3ZQW2</accession>
<dbReference type="InterPro" id="IPR050260">
    <property type="entry name" value="FAD-bd_OxRdtase"/>
</dbReference>
<reference evidence="10" key="1">
    <citation type="journal article" date="2019" name="Int. J. Syst. Evol. Microbiol.">
        <title>The Global Catalogue of Microorganisms (GCM) 10K type strain sequencing project: providing services to taxonomists for standard genome sequencing and annotation.</title>
        <authorList>
            <consortium name="The Broad Institute Genomics Platform"/>
            <consortium name="The Broad Institute Genome Sequencing Center for Infectious Disease"/>
            <person name="Wu L."/>
            <person name="Ma J."/>
        </authorList>
    </citation>
    <scope>NUCLEOTIDE SEQUENCE [LARGE SCALE GENOMIC DNA]</scope>
    <source>
        <strain evidence="10">CCUG 54822</strain>
    </source>
</reference>
<dbReference type="SUPFAM" id="SSF55424">
    <property type="entry name" value="FAD/NAD-linked reductases, dimerisation (C-terminal) domain"/>
    <property type="match status" value="1"/>
</dbReference>
<dbReference type="Gene3D" id="3.50.50.60">
    <property type="entry name" value="FAD/NAD(P)-binding domain"/>
    <property type="match status" value="2"/>
</dbReference>
<comment type="similarity">
    <text evidence="2">Belongs to the class-III pyridine nucleotide-disulfide oxidoreductase family.</text>
</comment>
<dbReference type="PANTHER" id="PTHR43429">
    <property type="entry name" value="PYRIDINE NUCLEOTIDE-DISULFIDE OXIDOREDUCTASE DOMAIN-CONTAINING"/>
    <property type="match status" value="1"/>
</dbReference>
<dbReference type="Proteomes" id="UP001597178">
    <property type="component" value="Unassembled WGS sequence"/>
</dbReference>
<feature type="domain" description="FAD/NAD(P)-binding" evidence="8">
    <location>
        <begin position="4"/>
        <end position="300"/>
    </location>
</feature>
<dbReference type="PRINTS" id="PR00411">
    <property type="entry name" value="PNDRDTASEI"/>
</dbReference>
<evidence type="ECO:0000256" key="3">
    <source>
        <dbReference type="ARBA" id="ARBA00022630"/>
    </source>
</evidence>
<keyword evidence="5 9" id="KW-0560">Oxidoreductase</keyword>
<dbReference type="InterPro" id="IPR023753">
    <property type="entry name" value="FAD/NAD-binding_dom"/>
</dbReference>
<dbReference type="RefSeq" id="WP_382397672.1">
    <property type="nucleotide sequence ID" value="NZ_JBHTNH010000003.1"/>
</dbReference>
<evidence type="ECO:0000313" key="9">
    <source>
        <dbReference type="EMBL" id="MFD1360766.1"/>
    </source>
</evidence>
<evidence type="ECO:0000259" key="8">
    <source>
        <dbReference type="Pfam" id="PF07992"/>
    </source>
</evidence>
<dbReference type="InterPro" id="IPR004099">
    <property type="entry name" value="Pyr_nucl-diS_OxRdtase_dimer"/>
</dbReference>
<sequence length="447" mass="47976">MSRKIVIVGGVAGGANVAAQLRRDDSESEISLFDKGEHIAFSTCGMPYYIGGVVEKRDHLLVNSEKIAQKYNIDVNTNTEVTAIDRKNKQLTYLNTAGEQTTGYDKLILAPGASAVKPDLEGLNDDRVFTLHTIPDMDDIKNAIATNKPQTCAVVGAGFVGLEMVENLKAHGMNCTIIDRSEQVMKLIDNDMAAIIEDHMKAKDVNLLLDDGLKAFSNDGATLHLTSGKRIQADMTILAVGIKPNTKLAEASDLAIGETGAIKVNSYMQTNDPDIYALGDAVQTNDVLTGIPRHVALAGPAHRQAAIVAGHLNGEVTAYTGTQGTAIFKVFDLSVGSTGLNKAVLDHLGVHYQEVTHETLSHAGYYPGAEKICIKLLFDSDKGLLYGAQVIGREGVDKRLAVLATVMKAKLTVHVLPELELGYAPPYSSPKDPINVIGYKAESKLKK</sequence>
<organism evidence="9 10">
    <name type="scientific">Lentibacillus salinarum</name>
    <dbReference type="NCBI Taxonomy" id="446820"/>
    <lineage>
        <taxon>Bacteria</taxon>
        <taxon>Bacillati</taxon>
        <taxon>Bacillota</taxon>
        <taxon>Bacilli</taxon>
        <taxon>Bacillales</taxon>
        <taxon>Bacillaceae</taxon>
        <taxon>Lentibacillus</taxon>
    </lineage>
</organism>
<evidence type="ECO:0000256" key="2">
    <source>
        <dbReference type="ARBA" id="ARBA00009130"/>
    </source>
</evidence>
<keyword evidence="4" id="KW-0274">FAD</keyword>
<dbReference type="EMBL" id="JBHTNH010000003">
    <property type="protein sequence ID" value="MFD1360766.1"/>
    <property type="molecule type" value="Genomic_DNA"/>
</dbReference>
<evidence type="ECO:0000256" key="4">
    <source>
        <dbReference type="ARBA" id="ARBA00022827"/>
    </source>
</evidence>
<comment type="cofactor">
    <cofactor evidence="1">
        <name>FAD</name>
        <dbReference type="ChEBI" id="CHEBI:57692"/>
    </cofactor>
</comment>
<dbReference type="Pfam" id="PF07992">
    <property type="entry name" value="Pyr_redox_2"/>
    <property type="match status" value="1"/>
</dbReference>
<dbReference type="Pfam" id="PF02852">
    <property type="entry name" value="Pyr_redox_dim"/>
    <property type="match status" value="1"/>
</dbReference>
<feature type="domain" description="Pyridine nucleotide-disulphide oxidoreductase dimerisation" evidence="7">
    <location>
        <begin position="327"/>
        <end position="428"/>
    </location>
</feature>
<keyword evidence="3" id="KW-0285">Flavoprotein</keyword>
<dbReference type="EC" id="1.8.1.14" evidence="9"/>
<dbReference type="GO" id="GO:0050451">
    <property type="term" value="F:CoA-disulfide reductase (NADPH) activity"/>
    <property type="evidence" value="ECO:0007669"/>
    <property type="project" value="UniProtKB-EC"/>
</dbReference>
<dbReference type="InterPro" id="IPR016156">
    <property type="entry name" value="FAD/NAD-linked_Rdtase_dimer_sf"/>
</dbReference>
<proteinExistence type="inferred from homology"/>